<evidence type="ECO:0000256" key="1">
    <source>
        <dbReference type="SAM" id="Coils"/>
    </source>
</evidence>
<dbReference type="Gene3D" id="3.40.50.300">
    <property type="entry name" value="P-loop containing nucleotide triphosphate hydrolases"/>
    <property type="match status" value="1"/>
</dbReference>
<keyword evidence="1" id="KW-0175">Coiled coil</keyword>
<dbReference type="PANTHER" id="PTHR32114:SF2">
    <property type="entry name" value="ABC TRANSPORTER ABCH.3"/>
    <property type="match status" value="1"/>
</dbReference>
<sequence length="258" mass="30637">KFLIDNKEVIIKRALKRGKDSVGQTAGYIVIDGVKKEATPVELKTEIMGLLGYPKELVTKSKNLVYRYTVYTPQEEMKQILTEEEEARLDTLRKVFGIDKYKRIRENSLVFIRELKEKRKENEGKISDLEEKKRLKQEKEDEVKKIEEELVKLEPKVEKAKAEVLKKREQISKIEEKIQEQNNLKRQFEIAEVNLKNILEQRERNKQNIELMENQMIELKKETIVKEGSIEKIEEEERLVEESIILEENKLNEIERKV</sequence>
<name>X0WA09_9ZZZZ</name>
<evidence type="ECO:0000313" key="2">
    <source>
        <dbReference type="EMBL" id="GAG20052.1"/>
    </source>
</evidence>
<feature type="non-terminal residue" evidence="2">
    <location>
        <position position="1"/>
    </location>
</feature>
<gene>
    <name evidence="2" type="ORF">S01H1_54791</name>
</gene>
<comment type="caution">
    <text evidence="2">The sequence shown here is derived from an EMBL/GenBank/DDBJ whole genome shotgun (WGS) entry which is preliminary data.</text>
</comment>
<dbReference type="AlphaFoldDB" id="X0WA09"/>
<protein>
    <submittedName>
        <fullName evidence="2">Uncharacterized protein</fullName>
    </submittedName>
</protein>
<proteinExistence type="predicted"/>
<feature type="coiled-coil region" evidence="1">
    <location>
        <begin position="112"/>
        <end position="250"/>
    </location>
</feature>
<organism evidence="2">
    <name type="scientific">marine sediment metagenome</name>
    <dbReference type="NCBI Taxonomy" id="412755"/>
    <lineage>
        <taxon>unclassified sequences</taxon>
        <taxon>metagenomes</taxon>
        <taxon>ecological metagenomes</taxon>
    </lineage>
</organism>
<accession>X0WA09</accession>
<dbReference type="EMBL" id="BARS01035572">
    <property type="protein sequence ID" value="GAG20052.1"/>
    <property type="molecule type" value="Genomic_DNA"/>
</dbReference>
<dbReference type="InterPro" id="IPR027417">
    <property type="entry name" value="P-loop_NTPase"/>
</dbReference>
<reference evidence="2" key="1">
    <citation type="journal article" date="2014" name="Front. Microbiol.">
        <title>High frequency of phylogenetically diverse reductive dehalogenase-homologous genes in deep subseafloor sedimentary metagenomes.</title>
        <authorList>
            <person name="Kawai M."/>
            <person name="Futagami T."/>
            <person name="Toyoda A."/>
            <person name="Takaki Y."/>
            <person name="Nishi S."/>
            <person name="Hori S."/>
            <person name="Arai W."/>
            <person name="Tsubouchi T."/>
            <person name="Morono Y."/>
            <person name="Uchiyama I."/>
            <person name="Ito T."/>
            <person name="Fujiyama A."/>
            <person name="Inagaki F."/>
            <person name="Takami H."/>
        </authorList>
    </citation>
    <scope>NUCLEOTIDE SEQUENCE</scope>
    <source>
        <strain evidence="2">Expedition CK06-06</strain>
    </source>
</reference>
<dbReference type="PANTHER" id="PTHR32114">
    <property type="entry name" value="ABC TRANSPORTER ABCH.3"/>
    <property type="match status" value="1"/>
</dbReference>
<feature type="non-terminal residue" evidence="2">
    <location>
        <position position="258"/>
    </location>
</feature>